<evidence type="ECO:0000256" key="2">
    <source>
        <dbReference type="SAM" id="Phobius"/>
    </source>
</evidence>
<dbReference type="InterPro" id="IPR012551">
    <property type="entry name" value="DUF1707_SHOCT-like"/>
</dbReference>
<feature type="domain" description="DUF1707" evidence="3">
    <location>
        <begin position="12"/>
        <end position="64"/>
    </location>
</feature>
<dbReference type="RefSeq" id="WP_132212414.1">
    <property type="nucleotide sequence ID" value="NZ_SLWN01000010.1"/>
</dbReference>
<comment type="caution">
    <text evidence="4">The sequence shown here is derived from an EMBL/GenBank/DDBJ whole genome shotgun (WGS) entry which is preliminary data.</text>
</comment>
<evidence type="ECO:0000259" key="3">
    <source>
        <dbReference type="Pfam" id="PF08044"/>
    </source>
</evidence>
<evidence type="ECO:0000256" key="1">
    <source>
        <dbReference type="SAM" id="MobiDB-lite"/>
    </source>
</evidence>
<dbReference type="AlphaFoldDB" id="A0A4R2H7A9"/>
<reference evidence="4 5" key="1">
    <citation type="journal article" date="2015" name="Stand. Genomic Sci.">
        <title>Genomic Encyclopedia of Bacterial and Archaeal Type Strains, Phase III: the genomes of soil and plant-associated and newly described type strains.</title>
        <authorList>
            <person name="Whitman W.B."/>
            <person name="Woyke T."/>
            <person name="Klenk H.P."/>
            <person name="Zhou Y."/>
            <person name="Lilburn T.G."/>
            <person name="Beck B.J."/>
            <person name="De Vos P."/>
            <person name="Vandamme P."/>
            <person name="Eisen J.A."/>
            <person name="Garrity G."/>
            <person name="Hugenholtz P."/>
            <person name="Kyrpides N.C."/>
        </authorList>
    </citation>
    <scope>NUCLEOTIDE SEQUENCE [LARGE SCALE GENOMIC DNA]</scope>
    <source>
        <strain evidence="4 5">VKM Ac-2572</strain>
    </source>
</reference>
<proteinExistence type="predicted"/>
<keyword evidence="2" id="KW-0812">Transmembrane</keyword>
<feature type="region of interest" description="Disordered" evidence="1">
    <location>
        <begin position="69"/>
        <end position="88"/>
    </location>
</feature>
<accession>A0A4R2H7A9</accession>
<protein>
    <submittedName>
        <fullName evidence="4">Uncharacterized protein DUF1707</fullName>
    </submittedName>
</protein>
<evidence type="ECO:0000313" key="4">
    <source>
        <dbReference type="EMBL" id="TCO22306.1"/>
    </source>
</evidence>
<evidence type="ECO:0000313" key="5">
    <source>
        <dbReference type="Proteomes" id="UP000294508"/>
    </source>
</evidence>
<feature type="transmembrane region" description="Helical" evidence="2">
    <location>
        <begin position="93"/>
        <end position="126"/>
    </location>
</feature>
<organism evidence="4 5">
    <name type="scientific">Kribbella steppae</name>
    <dbReference type="NCBI Taxonomy" id="2512223"/>
    <lineage>
        <taxon>Bacteria</taxon>
        <taxon>Bacillati</taxon>
        <taxon>Actinomycetota</taxon>
        <taxon>Actinomycetes</taxon>
        <taxon>Propionibacteriales</taxon>
        <taxon>Kribbellaceae</taxon>
        <taxon>Kribbella</taxon>
    </lineage>
</organism>
<keyword evidence="2" id="KW-1133">Transmembrane helix</keyword>
<dbReference type="Pfam" id="PF08044">
    <property type="entry name" value="DUF1707"/>
    <property type="match status" value="1"/>
</dbReference>
<name>A0A4R2H7A9_9ACTN</name>
<keyword evidence="2" id="KW-0472">Membrane</keyword>
<keyword evidence="5" id="KW-1185">Reference proteome</keyword>
<sequence length="146" mass="16888">MTSYLPERHGPVRIGDAERDQAVAVLSDHFVAGRLTQDEFEERSEHATRARYADDLTLLFDDLPDPAELQLAQGPWSPQPVRPRRRQGPPPPILMLVPILMIGLVISAVILTAPWLLWGLFWIALFSGAHRHRWQHQNHHHRHYHR</sequence>
<dbReference type="Proteomes" id="UP000294508">
    <property type="component" value="Unassembled WGS sequence"/>
</dbReference>
<dbReference type="EMBL" id="SLWN01000010">
    <property type="protein sequence ID" value="TCO22306.1"/>
    <property type="molecule type" value="Genomic_DNA"/>
</dbReference>
<dbReference type="OrthoDB" id="3534574at2"/>
<gene>
    <name evidence="4" type="ORF">EV652_110292</name>
</gene>